<gene>
    <name evidence="1" type="ORF">SAMN05216490_4799</name>
</gene>
<dbReference type="EMBL" id="LT629740">
    <property type="protein sequence ID" value="SDT67494.1"/>
    <property type="molecule type" value="Genomic_DNA"/>
</dbReference>
<sequence length="239" mass="25060">MYDPVIARWTTIDPMAEKGRRWSPYVYGFDNSIRFEDPDGQWPDWLDNAVKQAKSSYNNAVATTKAVYNTAVSATKSAYNQTATAVVKAGVATQKWTTDHKEALLSTAKSMQETGDKTAAAGAVMAIAGAPVAGVGAAPGAAVATSGAIVSGVGTLLEVGVELITGDDKKAAVTVTNEAVNRGLEKLGEKALDDAMPGASELSKVMAGGLNSLMLQGVKSQTDKVVDKYKESLDKKKEK</sequence>
<protein>
    <submittedName>
        <fullName evidence="1">RHS repeat-associated core domain-containing protein</fullName>
    </submittedName>
</protein>
<keyword evidence="2" id="KW-1185">Reference proteome</keyword>
<evidence type="ECO:0000313" key="2">
    <source>
        <dbReference type="Proteomes" id="UP000199679"/>
    </source>
</evidence>
<dbReference type="Proteomes" id="UP000199679">
    <property type="component" value="Chromosome I"/>
</dbReference>
<accession>A0A1H2CB09</accession>
<organism evidence="1 2">
    <name type="scientific">Mucilaginibacter mallensis</name>
    <dbReference type="NCBI Taxonomy" id="652787"/>
    <lineage>
        <taxon>Bacteria</taxon>
        <taxon>Pseudomonadati</taxon>
        <taxon>Bacteroidota</taxon>
        <taxon>Sphingobacteriia</taxon>
        <taxon>Sphingobacteriales</taxon>
        <taxon>Sphingobacteriaceae</taxon>
        <taxon>Mucilaginibacter</taxon>
    </lineage>
</organism>
<proteinExistence type="predicted"/>
<name>A0A1H2CB09_MUCMA</name>
<evidence type="ECO:0000313" key="1">
    <source>
        <dbReference type="EMBL" id="SDT67494.1"/>
    </source>
</evidence>
<dbReference type="AlphaFoldDB" id="A0A1H2CB09"/>
<dbReference type="Gene3D" id="2.180.10.10">
    <property type="entry name" value="RHS repeat-associated core"/>
    <property type="match status" value="1"/>
</dbReference>
<reference evidence="1 2" key="1">
    <citation type="submission" date="2016-10" db="EMBL/GenBank/DDBJ databases">
        <authorList>
            <person name="de Groot N.N."/>
        </authorList>
    </citation>
    <scope>NUCLEOTIDE SEQUENCE [LARGE SCALE GENOMIC DNA]</scope>
    <source>
        <strain evidence="1 2">MP1X4</strain>
    </source>
</reference>